<accession>A0A7R8H797</accession>
<dbReference type="OrthoDB" id="294730at2759"/>
<evidence type="ECO:0000313" key="2">
    <source>
        <dbReference type="Proteomes" id="UP000675881"/>
    </source>
</evidence>
<proteinExistence type="predicted"/>
<organism evidence="1 2">
    <name type="scientific">Lepeophtheirus salmonis</name>
    <name type="common">Salmon louse</name>
    <name type="synonym">Caligus salmonis</name>
    <dbReference type="NCBI Taxonomy" id="72036"/>
    <lineage>
        <taxon>Eukaryota</taxon>
        <taxon>Metazoa</taxon>
        <taxon>Ecdysozoa</taxon>
        <taxon>Arthropoda</taxon>
        <taxon>Crustacea</taxon>
        <taxon>Multicrustacea</taxon>
        <taxon>Hexanauplia</taxon>
        <taxon>Copepoda</taxon>
        <taxon>Siphonostomatoida</taxon>
        <taxon>Caligidae</taxon>
        <taxon>Lepeophtheirus</taxon>
    </lineage>
</organism>
<keyword evidence="2" id="KW-1185">Reference proteome</keyword>
<reference evidence="1" key="1">
    <citation type="submission" date="2021-02" db="EMBL/GenBank/DDBJ databases">
        <authorList>
            <person name="Bekaert M."/>
        </authorList>
    </citation>
    <scope>NUCLEOTIDE SEQUENCE</scope>
    <source>
        <strain evidence="1">IoA-00</strain>
    </source>
</reference>
<gene>
    <name evidence="1" type="ORF">LSAA_7501</name>
</gene>
<protein>
    <submittedName>
        <fullName evidence="1">SLC38A9</fullName>
    </submittedName>
</protein>
<name>A0A7R8H797_LEPSM</name>
<sequence length="102" mass="11883">MDFSLLNWYTILGIFIHNCVITITDNNKNQENNARDVRIAFSLVTFTYLMIGTLFYITFPMRRIVSKIISSITFIPMMDLPSLRDGFYSFNLRQSSHSLCTL</sequence>
<dbReference type="Proteomes" id="UP000675881">
    <property type="component" value="Chromosome 3"/>
</dbReference>
<evidence type="ECO:0000313" key="1">
    <source>
        <dbReference type="EMBL" id="CAF2897935.1"/>
    </source>
</evidence>
<dbReference type="AlphaFoldDB" id="A0A7R8H797"/>
<dbReference type="EMBL" id="HG994582">
    <property type="protein sequence ID" value="CAF2897935.1"/>
    <property type="molecule type" value="Genomic_DNA"/>
</dbReference>